<gene>
    <name evidence="2" type="ORF">BGZ96_001317</name>
</gene>
<accession>A0ABQ7JN36</accession>
<dbReference type="Proteomes" id="UP001194696">
    <property type="component" value="Unassembled WGS sequence"/>
</dbReference>
<comment type="caution">
    <text evidence="2">The sequence shown here is derived from an EMBL/GenBank/DDBJ whole genome shotgun (WGS) entry which is preliminary data.</text>
</comment>
<name>A0ABQ7JN36_9FUNG</name>
<protein>
    <submittedName>
        <fullName evidence="2">Uncharacterized protein</fullName>
    </submittedName>
</protein>
<organism evidence="2 3">
    <name type="scientific">Linnemannia gamsii</name>
    <dbReference type="NCBI Taxonomy" id="64522"/>
    <lineage>
        <taxon>Eukaryota</taxon>
        <taxon>Fungi</taxon>
        <taxon>Fungi incertae sedis</taxon>
        <taxon>Mucoromycota</taxon>
        <taxon>Mortierellomycotina</taxon>
        <taxon>Mortierellomycetes</taxon>
        <taxon>Mortierellales</taxon>
        <taxon>Mortierellaceae</taxon>
        <taxon>Linnemannia</taxon>
    </lineage>
</organism>
<keyword evidence="1" id="KW-0732">Signal</keyword>
<sequence>MVALIPLLSLALTVATTVLGKGEERIHSLEFCQDSTYENYLKPAGRSFGSLNGPNLTGTGHNRYCFHFGGNFVDKKSFPSKAKVGIVVYDKDNNRVWNERQSLCEVLTKAPATVGCSTEDYPDIKQDESTIEGCLSLVTTDLTPGTHVEGKRGTVYVDFYNNEGDGYSFLCASGYVELD</sequence>
<feature type="signal peptide" evidence="1">
    <location>
        <begin position="1"/>
        <end position="20"/>
    </location>
</feature>
<reference evidence="2 3" key="1">
    <citation type="journal article" date="2020" name="Fungal Divers.">
        <title>Resolving the Mortierellaceae phylogeny through synthesis of multi-gene phylogenetics and phylogenomics.</title>
        <authorList>
            <person name="Vandepol N."/>
            <person name="Liber J."/>
            <person name="Desiro A."/>
            <person name="Na H."/>
            <person name="Kennedy M."/>
            <person name="Barry K."/>
            <person name="Grigoriev I.V."/>
            <person name="Miller A.N."/>
            <person name="O'Donnell K."/>
            <person name="Stajich J.E."/>
            <person name="Bonito G."/>
        </authorList>
    </citation>
    <scope>NUCLEOTIDE SEQUENCE [LARGE SCALE GENOMIC DNA]</scope>
    <source>
        <strain evidence="2 3">AD045</strain>
    </source>
</reference>
<evidence type="ECO:0000256" key="1">
    <source>
        <dbReference type="SAM" id="SignalP"/>
    </source>
</evidence>
<dbReference type="EMBL" id="JAAAIM010001213">
    <property type="protein sequence ID" value="KAG0281045.1"/>
    <property type="molecule type" value="Genomic_DNA"/>
</dbReference>
<evidence type="ECO:0000313" key="2">
    <source>
        <dbReference type="EMBL" id="KAG0281045.1"/>
    </source>
</evidence>
<feature type="chain" id="PRO_5045355950" evidence="1">
    <location>
        <begin position="21"/>
        <end position="179"/>
    </location>
</feature>
<proteinExistence type="predicted"/>
<keyword evidence="3" id="KW-1185">Reference proteome</keyword>
<evidence type="ECO:0000313" key="3">
    <source>
        <dbReference type="Proteomes" id="UP001194696"/>
    </source>
</evidence>